<reference evidence="3" key="1">
    <citation type="submission" date="2021-01" db="EMBL/GenBank/DDBJ databases">
        <authorList>
            <person name="Corre E."/>
            <person name="Pelletier E."/>
            <person name="Niang G."/>
            <person name="Scheremetjew M."/>
            <person name="Finn R."/>
            <person name="Kale V."/>
            <person name="Holt S."/>
            <person name="Cochrane G."/>
            <person name="Meng A."/>
            <person name="Brown T."/>
            <person name="Cohen L."/>
        </authorList>
    </citation>
    <scope>NUCLEOTIDE SEQUENCE</scope>
    <source>
        <strain evidence="3">Isolate 1302-5</strain>
    </source>
</reference>
<proteinExistence type="predicted"/>
<dbReference type="GO" id="GO:0003723">
    <property type="term" value="F:RNA binding"/>
    <property type="evidence" value="ECO:0007669"/>
    <property type="project" value="InterPro"/>
</dbReference>
<dbReference type="GO" id="GO:0006402">
    <property type="term" value="P:mRNA catabolic process"/>
    <property type="evidence" value="ECO:0007669"/>
    <property type="project" value="TreeGrafter"/>
</dbReference>
<accession>A0A7S4N5X3</accession>
<dbReference type="SMART" id="SM00955">
    <property type="entry name" value="RNB"/>
    <property type="match status" value="1"/>
</dbReference>
<protein>
    <recommendedName>
        <fullName evidence="1">DIS3-like exonuclease 1</fullName>
    </recommendedName>
</protein>
<sequence>MRVVEVLVVPLVFGGHGTVDAFAPLPSLARSQIAIHPNGGVRSRCALSARKNSVDLMSKNWLPRKEVDIDDIFAEDEERDALERRSIEFLGGLIRHRLQLADGPETCESDDSSAPVERLLTKDHKLYDFVKGRFMDLTCTADGEIILENLFAIADAVDEEHDIIRGAVIALQSLLVTGTQFGMKGSPDQLKKFVWHLKSGINEYIISSCQESWNRKCAHRLKYDVDIAAGTQLLAELKRKRTSQGAFDLLVDIGAWGKHEDLALLRSGFPTKFTEEEEEAAINAQSNTKDPDALLGIRKDFRRMKSYTIDGAFTADIDDGLSVEVLTNDDGSVRNRYWIHIADADHWAPRDSDIFAVTRERATSVYLPTGSVPMFPTSIGTGSMSLRQGCDCYALSLGLELLPDGSIDTTSIIVTPSLVRVSYRLTYDEVDEMLEEGVGFSEEWQLGAMLAAAKKRRALRVSNGSSEGMVPYPIPQGAVSAMYDVNSDDNVSVSVTVEVPQNAGVNQTSTAAGTSVGANVHSAPASEAFLLVTEMMILAGEALGKWRQLLSSTKHFTGGSQSQLSNTLELPYRCQTGPDFKSRLSETKMLEDLQTTNAGGGYCQAWYYRRFFKPVRIIEDFDGHAGLGLDCYVQWSSPIRRFGDLQVHAAVKRFLRRKRVNDLLQAGSPIPSEITASDLGCAVPTSDDMGVEEGKITYVISESNEDKINFKDALSKIGAARQLQRKSQEYWMLEYIRRLVQKSSDEVAFECIILGCVDPDRGRYAIYVLELGLEHKYTSEVGELGPGRTLWLKVAMVNPRIGLLTFTLASRTSGKAS</sequence>
<dbReference type="PANTHER" id="PTHR23355">
    <property type="entry name" value="RIBONUCLEASE"/>
    <property type="match status" value="1"/>
</dbReference>
<dbReference type="Pfam" id="PF00773">
    <property type="entry name" value="RNB"/>
    <property type="match status" value="1"/>
</dbReference>
<evidence type="ECO:0000259" key="2">
    <source>
        <dbReference type="SMART" id="SM00955"/>
    </source>
</evidence>
<organism evidence="3">
    <name type="scientific">Odontella aurita</name>
    <dbReference type="NCBI Taxonomy" id="265563"/>
    <lineage>
        <taxon>Eukaryota</taxon>
        <taxon>Sar</taxon>
        <taxon>Stramenopiles</taxon>
        <taxon>Ochrophyta</taxon>
        <taxon>Bacillariophyta</taxon>
        <taxon>Mediophyceae</taxon>
        <taxon>Biddulphiophycidae</taxon>
        <taxon>Eupodiscales</taxon>
        <taxon>Odontellaceae</taxon>
        <taxon>Odontella</taxon>
    </lineage>
</organism>
<dbReference type="GO" id="GO:0000175">
    <property type="term" value="F:3'-5'-RNA exonuclease activity"/>
    <property type="evidence" value="ECO:0007669"/>
    <property type="project" value="TreeGrafter"/>
</dbReference>
<dbReference type="InterPro" id="IPR001900">
    <property type="entry name" value="RNase_II/R"/>
</dbReference>
<dbReference type="InterPro" id="IPR050180">
    <property type="entry name" value="RNR_Ribonuclease"/>
</dbReference>
<dbReference type="EMBL" id="HBKQ01043774">
    <property type="protein sequence ID" value="CAE2268089.1"/>
    <property type="molecule type" value="Transcribed_RNA"/>
</dbReference>
<gene>
    <name evidence="3" type="ORF">OAUR00152_LOCUS30200</name>
</gene>
<dbReference type="SUPFAM" id="SSF50249">
    <property type="entry name" value="Nucleic acid-binding proteins"/>
    <property type="match status" value="1"/>
</dbReference>
<dbReference type="InterPro" id="IPR056404">
    <property type="entry name" value="HTH_RNase_II"/>
</dbReference>
<dbReference type="InterPro" id="IPR012340">
    <property type="entry name" value="NA-bd_OB-fold"/>
</dbReference>
<dbReference type="AlphaFoldDB" id="A0A7S4N5X3"/>
<name>A0A7S4N5X3_9STRA</name>
<dbReference type="PANTHER" id="PTHR23355:SF30">
    <property type="entry name" value="DIS3-LIKE EXONUCLEASE 1"/>
    <property type="match status" value="1"/>
</dbReference>
<dbReference type="Pfam" id="PF23161">
    <property type="entry name" value="HTH_RNase_II"/>
    <property type="match status" value="1"/>
</dbReference>
<evidence type="ECO:0000313" key="3">
    <source>
        <dbReference type="EMBL" id="CAE2268089.1"/>
    </source>
</evidence>
<feature type="domain" description="RNB" evidence="2">
    <location>
        <begin position="298"/>
        <end position="657"/>
    </location>
</feature>
<evidence type="ECO:0000256" key="1">
    <source>
        <dbReference type="ARBA" id="ARBA00016366"/>
    </source>
</evidence>